<keyword evidence="3" id="KW-1185">Reference proteome</keyword>
<sequence>PLCSNTSWKIFFHSILAGNVQNGNILQTLRKNLGDGVESVHQPYPSPANVVAMPYKSYIWWMDDPWAALVALAAIIILLAIVGIIVIIFTHSRYMKFIFQYRLYQSTYDNPDFVEPANFLGQYETQSLNMYVPPDDLTMPDYGDVDMTLGQEGVDHVTHTGADPRVAAAVNPMYEDGSGSGQRLAQAYPSEVRIDNLTQL</sequence>
<proteinExistence type="predicted"/>
<feature type="transmembrane region" description="Helical" evidence="1">
    <location>
        <begin position="66"/>
        <end position="89"/>
    </location>
</feature>
<comment type="caution">
    <text evidence="2">The sequence shown here is derived from an EMBL/GenBank/DDBJ whole genome shotgun (WGS) entry which is preliminary data.</text>
</comment>
<keyword evidence="1" id="KW-0812">Transmembrane</keyword>
<dbReference type="AlphaFoldDB" id="A0A433TLT7"/>
<feature type="non-terminal residue" evidence="2">
    <location>
        <position position="1"/>
    </location>
</feature>
<dbReference type="EMBL" id="RQTK01000281">
    <property type="protein sequence ID" value="RUS82557.1"/>
    <property type="molecule type" value="Genomic_DNA"/>
</dbReference>
<keyword evidence="1" id="KW-1133">Transmembrane helix</keyword>
<evidence type="ECO:0000313" key="3">
    <source>
        <dbReference type="Proteomes" id="UP000271974"/>
    </source>
</evidence>
<dbReference type="OrthoDB" id="6156217at2759"/>
<keyword evidence="1" id="KW-0472">Membrane</keyword>
<dbReference type="Proteomes" id="UP000271974">
    <property type="component" value="Unassembled WGS sequence"/>
</dbReference>
<evidence type="ECO:0000256" key="1">
    <source>
        <dbReference type="SAM" id="Phobius"/>
    </source>
</evidence>
<protein>
    <submittedName>
        <fullName evidence="2">Uncharacterized protein</fullName>
    </submittedName>
</protein>
<name>A0A433TLT7_ELYCH</name>
<accession>A0A433TLT7</accession>
<organism evidence="2 3">
    <name type="scientific">Elysia chlorotica</name>
    <name type="common">Eastern emerald elysia</name>
    <name type="synonym">Sea slug</name>
    <dbReference type="NCBI Taxonomy" id="188477"/>
    <lineage>
        <taxon>Eukaryota</taxon>
        <taxon>Metazoa</taxon>
        <taxon>Spiralia</taxon>
        <taxon>Lophotrochozoa</taxon>
        <taxon>Mollusca</taxon>
        <taxon>Gastropoda</taxon>
        <taxon>Heterobranchia</taxon>
        <taxon>Euthyneura</taxon>
        <taxon>Panpulmonata</taxon>
        <taxon>Sacoglossa</taxon>
        <taxon>Placobranchoidea</taxon>
        <taxon>Plakobranchidae</taxon>
        <taxon>Elysia</taxon>
    </lineage>
</organism>
<reference evidence="2 3" key="1">
    <citation type="submission" date="2019-01" db="EMBL/GenBank/DDBJ databases">
        <title>A draft genome assembly of the solar-powered sea slug Elysia chlorotica.</title>
        <authorList>
            <person name="Cai H."/>
            <person name="Li Q."/>
            <person name="Fang X."/>
            <person name="Li J."/>
            <person name="Curtis N.E."/>
            <person name="Altenburger A."/>
            <person name="Shibata T."/>
            <person name="Feng M."/>
            <person name="Maeda T."/>
            <person name="Schwartz J.A."/>
            <person name="Shigenobu S."/>
            <person name="Lundholm N."/>
            <person name="Nishiyama T."/>
            <person name="Yang H."/>
            <person name="Hasebe M."/>
            <person name="Li S."/>
            <person name="Pierce S.K."/>
            <person name="Wang J."/>
        </authorList>
    </citation>
    <scope>NUCLEOTIDE SEQUENCE [LARGE SCALE GENOMIC DNA]</scope>
    <source>
        <strain evidence="2">EC2010</strain>
        <tissue evidence="2">Whole organism of an adult</tissue>
    </source>
</reference>
<evidence type="ECO:0000313" key="2">
    <source>
        <dbReference type="EMBL" id="RUS82557.1"/>
    </source>
</evidence>
<gene>
    <name evidence="2" type="ORF">EGW08_009687</name>
</gene>